<proteinExistence type="predicted"/>
<name>A0A7S2U8L3_9STRA</name>
<organism evidence="2">
    <name type="scientific">Attheya septentrionalis</name>
    <dbReference type="NCBI Taxonomy" id="420275"/>
    <lineage>
        <taxon>Eukaryota</taxon>
        <taxon>Sar</taxon>
        <taxon>Stramenopiles</taxon>
        <taxon>Ochrophyta</taxon>
        <taxon>Bacillariophyta</taxon>
        <taxon>Coscinodiscophyceae</taxon>
        <taxon>Chaetocerotophycidae</taxon>
        <taxon>Chaetocerotales</taxon>
        <taxon>Attheyaceae</taxon>
        <taxon>Attheya</taxon>
    </lineage>
</organism>
<dbReference type="EMBL" id="HBHQ01005689">
    <property type="protein sequence ID" value="CAD9811977.1"/>
    <property type="molecule type" value="Transcribed_RNA"/>
</dbReference>
<reference evidence="2" key="1">
    <citation type="submission" date="2021-01" db="EMBL/GenBank/DDBJ databases">
        <authorList>
            <person name="Corre E."/>
            <person name="Pelletier E."/>
            <person name="Niang G."/>
            <person name="Scheremetjew M."/>
            <person name="Finn R."/>
            <person name="Kale V."/>
            <person name="Holt S."/>
            <person name="Cochrane G."/>
            <person name="Meng A."/>
            <person name="Brown T."/>
            <person name="Cohen L."/>
        </authorList>
    </citation>
    <scope>NUCLEOTIDE SEQUENCE</scope>
    <source>
        <strain evidence="2">CCMP2084</strain>
    </source>
</reference>
<accession>A0A7S2U8L3</accession>
<feature type="region of interest" description="Disordered" evidence="1">
    <location>
        <begin position="222"/>
        <end position="296"/>
    </location>
</feature>
<evidence type="ECO:0000313" key="2">
    <source>
        <dbReference type="EMBL" id="CAD9811977.1"/>
    </source>
</evidence>
<sequence>MILPSTVDEGASEIDVTEARRRKALFGPTIEDVSTGGFIGMGNDGVDEVGIGGQKLSLAEQLIRVEGYDVSSRIVNGMSRLVDIMEVMGVWGHSSKTILPPMPATMSVWEDELAGSTSDACYQGLLRYKRDLSMGSRKSVIGAGQGTVAGADQKIMSARERYQQQHQQMVLPGALAALQNSPEWLRGLLTLLPPPPRNRALSKPPPHLIEMTLMSLRSNVLPAERPSDSGAANGAGPMSLQKRKMNSMNSGGDSSDEEGERAGASGYGGQFRARQRARMSSSAQQQNGTAGEGDHM</sequence>
<gene>
    <name evidence="2" type="ORF">ASEP1449_LOCUS3802</name>
</gene>
<dbReference type="AlphaFoldDB" id="A0A7S2U8L3"/>
<protein>
    <submittedName>
        <fullName evidence="2">Uncharacterized protein</fullName>
    </submittedName>
</protein>
<evidence type="ECO:0000256" key="1">
    <source>
        <dbReference type="SAM" id="MobiDB-lite"/>
    </source>
</evidence>